<dbReference type="GO" id="GO:0000150">
    <property type="term" value="F:DNA strand exchange activity"/>
    <property type="evidence" value="ECO:0007669"/>
    <property type="project" value="InterPro"/>
</dbReference>
<organism evidence="2 3">
    <name type="scientific">Aquisphaera giovannonii</name>
    <dbReference type="NCBI Taxonomy" id="406548"/>
    <lineage>
        <taxon>Bacteria</taxon>
        <taxon>Pseudomonadati</taxon>
        <taxon>Planctomycetota</taxon>
        <taxon>Planctomycetia</taxon>
        <taxon>Isosphaerales</taxon>
        <taxon>Isosphaeraceae</taxon>
        <taxon>Aquisphaera</taxon>
    </lineage>
</organism>
<dbReference type="KEGG" id="agv:OJF2_40490"/>
<dbReference type="InterPro" id="IPR006119">
    <property type="entry name" value="Resolv_N"/>
</dbReference>
<dbReference type="SUPFAM" id="SSF53041">
    <property type="entry name" value="Resolvase-like"/>
    <property type="match status" value="1"/>
</dbReference>
<accession>A0A5B9W5C4</accession>
<evidence type="ECO:0000313" key="2">
    <source>
        <dbReference type="EMBL" id="QEH35497.1"/>
    </source>
</evidence>
<dbReference type="OrthoDB" id="9797501at2"/>
<dbReference type="Pfam" id="PF00239">
    <property type="entry name" value="Resolvase"/>
    <property type="match status" value="1"/>
</dbReference>
<name>A0A5B9W5C4_9BACT</name>
<dbReference type="Proteomes" id="UP000324233">
    <property type="component" value="Chromosome"/>
</dbReference>
<feature type="domain" description="Resolvase/invertase-type recombinase catalytic" evidence="1">
    <location>
        <begin position="1"/>
        <end position="60"/>
    </location>
</feature>
<keyword evidence="3" id="KW-1185">Reference proteome</keyword>
<protein>
    <recommendedName>
        <fullName evidence="1">Resolvase/invertase-type recombinase catalytic domain-containing protein</fullName>
    </recommendedName>
</protein>
<reference evidence="2 3" key="1">
    <citation type="submission" date="2019-08" db="EMBL/GenBank/DDBJ databases">
        <title>Deep-cultivation of Planctomycetes and their phenomic and genomic characterization uncovers novel biology.</title>
        <authorList>
            <person name="Wiegand S."/>
            <person name="Jogler M."/>
            <person name="Boedeker C."/>
            <person name="Pinto D."/>
            <person name="Vollmers J."/>
            <person name="Rivas-Marin E."/>
            <person name="Kohn T."/>
            <person name="Peeters S.H."/>
            <person name="Heuer A."/>
            <person name="Rast P."/>
            <person name="Oberbeckmann S."/>
            <person name="Bunk B."/>
            <person name="Jeske O."/>
            <person name="Meyerdierks A."/>
            <person name="Storesund J.E."/>
            <person name="Kallscheuer N."/>
            <person name="Luecker S."/>
            <person name="Lage O.M."/>
            <person name="Pohl T."/>
            <person name="Merkel B.J."/>
            <person name="Hornburger P."/>
            <person name="Mueller R.-W."/>
            <person name="Bruemmer F."/>
            <person name="Labrenz M."/>
            <person name="Spormann A.M."/>
            <person name="Op den Camp H."/>
            <person name="Overmann J."/>
            <person name="Amann R."/>
            <person name="Jetten M.S.M."/>
            <person name="Mascher T."/>
            <person name="Medema M.H."/>
            <person name="Devos D.P."/>
            <person name="Kaster A.-K."/>
            <person name="Ovreas L."/>
            <person name="Rohde M."/>
            <person name="Galperin M.Y."/>
            <person name="Jogler C."/>
        </authorList>
    </citation>
    <scope>NUCLEOTIDE SEQUENCE [LARGE SCALE GENOMIC DNA]</scope>
    <source>
        <strain evidence="2 3">OJF2</strain>
    </source>
</reference>
<dbReference type="PROSITE" id="PS51736">
    <property type="entry name" value="RECOMBINASES_3"/>
    <property type="match status" value="1"/>
</dbReference>
<dbReference type="EMBL" id="CP042997">
    <property type="protein sequence ID" value="QEH35497.1"/>
    <property type="molecule type" value="Genomic_DNA"/>
</dbReference>
<gene>
    <name evidence="2" type="ORF">OJF2_40490</name>
</gene>
<sequence length="60" mass="6539">MPIESARVSIPEEGLGLRLDALARVGCDKISSDTMSGAWIARPHLERAFPDFREGDALVD</sequence>
<evidence type="ECO:0000259" key="1">
    <source>
        <dbReference type="PROSITE" id="PS51736"/>
    </source>
</evidence>
<proteinExistence type="predicted"/>
<dbReference type="RefSeq" id="WP_148595294.1">
    <property type="nucleotide sequence ID" value="NZ_CP042997.1"/>
</dbReference>
<dbReference type="AlphaFoldDB" id="A0A5B9W5C4"/>
<dbReference type="GO" id="GO:0003677">
    <property type="term" value="F:DNA binding"/>
    <property type="evidence" value="ECO:0007669"/>
    <property type="project" value="InterPro"/>
</dbReference>
<evidence type="ECO:0000313" key="3">
    <source>
        <dbReference type="Proteomes" id="UP000324233"/>
    </source>
</evidence>
<dbReference type="InterPro" id="IPR036162">
    <property type="entry name" value="Resolvase-like_N_sf"/>
</dbReference>